<dbReference type="OrthoDB" id="20018at2759"/>
<dbReference type="GO" id="GO:0005730">
    <property type="term" value="C:nucleolus"/>
    <property type="evidence" value="ECO:0007669"/>
    <property type="project" value="TreeGrafter"/>
</dbReference>
<keyword evidence="5" id="KW-0378">Hydrolase</keyword>
<dbReference type="CDD" id="cd06559">
    <property type="entry name" value="Endonuclease_V"/>
    <property type="match status" value="1"/>
</dbReference>
<evidence type="ECO:0000313" key="8">
    <source>
        <dbReference type="Proteomes" id="UP000070544"/>
    </source>
</evidence>
<gene>
    <name evidence="7" type="ORF">M427DRAFT_136118</name>
</gene>
<dbReference type="Gene3D" id="3.30.2170.10">
    <property type="entry name" value="archaeoglobus fulgidus dsm 4304 superfamily"/>
    <property type="match status" value="1"/>
</dbReference>
<reference evidence="7 8" key="1">
    <citation type="journal article" date="2015" name="Genome Biol. Evol.">
        <title>Phylogenomic analyses indicate that early fungi evolved digesting cell walls of algal ancestors of land plants.</title>
        <authorList>
            <person name="Chang Y."/>
            <person name="Wang S."/>
            <person name="Sekimoto S."/>
            <person name="Aerts A.L."/>
            <person name="Choi C."/>
            <person name="Clum A."/>
            <person name="LaButti K.M."/>
            <person name="Lindquist E.A."/>
            <person name="Yee Ngan C."/>
            <person name="Ohm R.A."/>
            <person name="Salamov A.A."/>
            <person name="Grigoriev I.V."/>
            <person name="Spatafora J.W."/>
            <person name="Berbee M.L."/>
        </authorList>
    </citation>
    <scope>NUCLEOTIDE SEQUENCE [LARGE SCALE GENOMIC DNA]</scope>
    <source>
        <strain evidence="7 8">JEL478</strain>
    </source>
</reference>
<dbReference type="Pfam" id="PF04493">
    <property type="entry name" value="Endonuclease_5"/>
    <property type="match status" value="2"/>
</dbReference>
<evidence type="ECO:0000313" key="7">
    <source>
        <dbReference type="EMBL" id="KXS14048.1"/>
    </source>
</evidence>
<dbReference type="EMBL" id="KQ965772">
    <property type="protein sequence ID" value="KXS14048.1"/>
    <property type="molecule type" value="Genomic_DNA"/>
</dbReference>
<dbReference type="GO" id="GO:0016891">
    <property type="term" value="F:RNA endonuclease activity producing 5'-phosphomonoesters, hydrolytic mechanism"/>
    <property type="evidence" value="ECO:0007669"/>
    <property type="project" value="TreeGrafter"/>
</dbReference>
<keyword evidence="8" id="KW-1185">Reference proteome</keyword>
<dbReference type="OMA" id="CSIHRIP"/>
<name>A0A139ABE9_GONPJ</name>
<comment type="subcellular location">
    <subcellularLocation>
        <location evidence="1">Cytoplasm</location>
    </subcellularLocation>
</comment>
<feature type="compositionally biased region" description="Low complexity" evidence="6">
    <location>
        <begin position="253"/>
        <end position="272"/>
    </location>
</feature>
<accession>A0A139ABE9</accession>
<evidence type="ECO:0000256" key="4">
    <source>
        <dbReference type="ARBA" id="ARBA00022759"/>
    </source>
</evidence>
<sequence length="352" mass="38053">MDTEITRNEWIRQQNELRARRIANDQLDFSVNITPRQTSSAAVDSSSSSTTLDTEPLVRDFVSSRGDTAWFDSSFEGLRYVGGVDIGFDHEEDQRGVRGPRDATAGATAVAVLVVLELPTLKVVYKDMEEGRLTLPYIPTFLAFRELPLLLRLFARLRSHPTLAHVLPQVVLVDGNGILHPRMMGLASHLGIVADVPTIGVAKNFLQMNAEHLTMDGVKAGMKALHEVSTGVVLTVNGSGQAPAMLAPQIQEVDSSSDVTGGSTGSTPSTPSNTPHADFMPLIGSSGQLYGASLLPTPSTTNPIFISPGHRVSPRTALFLAKKLSLYRIPEPVRQADKIGRQRLSQLAKSAR</sequence>
<dbReference type="InterPro" id="IPR007581">
    <property type="entry name" value="Endonuclease-V"/>
</dbReference>
<feature type="region of interest" description="Disordered" evidence="6">
    <location>
        <begin position="252"/>
        <end position="280"/>
    </location>
</feature>
<evidence type="ECO:0000256" key="5">
    <source>
        <dbReference type="ARBA" id="ARBA00022801"/>
    </source>
</evidence>
<dbReference type="GO" id="GO:0005737">
    <property type="term" value="C:cytoplasm"/>
    <property type="evidence" value="ECO:0007669"/>
    <property type="project" value="UniProtKB-SubCell"/>
</dbReference>
<evidence type="ECO:0000256" key="3">
    <source>
        <dbReference type="ARBA" id="ARBA00022722"/>
    </source>
</evidence>
<dbReference type="GO" id="GO:0006281">
    <property type="term" value="P:DNA repair"/>
    <property type="evidence" value="ECO:0007669"/>
    <property type="project" value="InterPro"/>
</dbReference>
<dbReference type="GO" id="GO:0003727">
    <property type="term" value="F:single-stranded RNA binding"/>
    <property type="evidence" value="ECO:0007669"/>
    <property type="project" value="TreeGrafter"/>
</dbReference>
<evidence type="ECO:0000256" key="2">
    <source>
        <dbReference type="ARBA" id="ARBA00022490"/>
    </source>
</evidence>
<dbReference type="HAMAP" id="MF_00801">
    <property type="entry name" value="Endonuclease_5"/>
    <property type="match status" value="1"/>
</dbReference>
<evidence type="ECO:0000256" key="1">
    <source>
        <dbReference type="ARBA" id="ARBA00004496"/>
    </source>
</evidence>
<organism evidence="7 8">
    <name type="scientific">Gonapodya prolifera (strain JEL478)</name>
    <name type="common">Monoblepharis prolifera</name>
    <dbReference type="NCBI Taxonomy" id="1344416"/>
    <lineage>
        <taxon>Eukaryota</taxon>
        <taxon>Fungi</taxon>
        <taxon>Fungi incertae sedis</taxon>
        <taxon>Chytridiomycota</taxon>
        <taxon>Chytridiomycota incertae sedis</taxon>
        <taxon>Monoblepharidomycetes</taxon>
        <taxon>Monoblepharidales</taxon>
        <taxon>Gonapodyaceae</taxon>
        <taxon>Gonapodya</taxon>
    </lineage>
</organism>
<keyword evidence="4 7" id="KW-0255">Endonuclease</keyword>
<proteinExistence type="inferred from homology"/>
<dbReference type="PANTHER" id="PTHR28511:SF1">
    <property type="entry name" value="ENDONUCLEASE V"/>
    <property type="match status" value="1"/>
</dbReference>
<evidence type="ECO:0000256" key="6">
    <source>
        <dbReference type="SAM" id="MobiDB-lite"/>
    </source>
</evidence>
<dbReference type="AlphaFoldDB" id="A0A139ABE9"/>
<dbReference type="PANTHER" id="PTHR28511">
    <property type="entry name" value="ENDONUCLEASE V"/>
    <property type="match status" value="1"/>
</dbReference>
<protein>
    <submittedName>
        <fullName evidence="7">Endonuclease V</fullName>
    </submittedName>
</protein>
<keyword evidence="3" id="KW-0540">Nuclease</keyword>
<dbReference type="Proteomes" id="UP000070544">
    <property type="component" value="Unassembled WGS sequence"/>
</dbReference>
<keyword evidence="2" id="KW-0963">Cytoplasm</keyword>